<gene>
    <name evidence="2" type="ORF">g.9660</name>
</gene>
<proteinExistence type="predicted"/>
<evidence type="ECO:0000256" key="1">
    <source>
        <dbReference type="SAM" id="MobiDB-lite"/>
    </source>
</evidence>
<protein>
    <submittedName>
        <fullName evidence="2">Uncharacterized protein</fullName>
    </submittedName>
</protein>
<accession>A0A2S2Q3I7</accession>
<sequence>MCGEKGENNNGNERNVKKKHNNIKPGSSEIRRGGPRGEKLHGLLLLMLLLLYPTIDGSPPMPLEVKLWQVTLKTGHRAHNIMYRSWACAHERSLITHIYIYAHSTRIYVRLWRTEC</sequence>
<feature type="region of interest" description="Disordered" evidence="1">
    <location>
        <begin position="1"/>
        <end position="36"/>
    </location>
</feature>
<organism evidence="2">
    <name type="scientific">Sipha flava</name>
    <name type="common">yellow sugarcane aphid</name>
    <dbReference type="NCBI Taxonomy" id="143950"/>
    <lineage>
        <taxon>Eukaryota</taxon>
        <taxon>Metazoa</taxon>
        <taxon>Ecdysozoa</taxon>
        <taxon>Arthropoda</taxon>
        <taxon>Hexapoda</taxon>
        <taxon>Insecta</taxon>
        <taxon>Pterygota</taxon>
        <taxon>Neoptera</taxon>
        <taxon>Paraneoptera</taxon>
        <taxon>Hemiptera</taxon>
        <taxon>Sternorrhyncha</taxon>
        <taxon>Aphidomorpha</taxon>
        <taxon>Aphidoidea</taxon>
        <taxon>Aphididae</taxon>
        <taxon>Sipha</taxon>
    </lineage>
</organism>
<evidence type="ECO:0000313" key="2">
    <source>
        <dbReference type="EMBL" id="MBY72303.1"/>
    </source>
</evidence>
<name>A0A2S2Q3I7_9HEMI</name>
<reference evidence="2" key="1">
    <citation type="submission" date="2018-04" db="EMBL/GenBank/DDBJ databases">
        <title>Transcriptome assembly of Sipha flava.</title>
        <authorList>
            <person name="Scully E.D."/>
            <person name="Geib S.M."/>
            <person name="Palmer N.A."/>
            <person name="Koch K."/>
            <person name="Bradshaw J."/>
            <person name="Heng-Moss T."/>
            <person name="Sarath G."/>
        </authorList>
    </citation>
    <scope>NUCLEOTIDE SEQUENCE</scope>
</reference>
<dbReference type="AlphaFoldDB" id="A0A2S2Q3I7"/>
<dbReference type="EMBL" id="GGMS01003100">
    <property type="protein sequence ID" value="MBY72303.1"/>
    <property type="molecule type" value="Transcribed_RNA"/>
</dbReference>